<gene>
    <name evidence="2" type="ORF">POVWA2_096160</name>
</gene>
<feature type="compositionally biased region" description="Basic and acidic residues" evidence="1">
    <location>
        <begin position="208"/>
        <end position="217"/>
    </location>
</feature>
<name>A0A1A9ARS6_PLAOA</name>
<accession>A0A1A9ARS6</accession>
<feature type="compositionally biased region" description="Basic and acidic residues" evidence="1">
    <location>
        <begin position="257"/>
        <end position="267"/>
    </location>
</feature>
<feature type="compositionally biased region" description="Low complexity" evidence="1">
    <location>
        <begin position="270"/>
        <end position="280"/>
    </location>
</feature>
<evidence type="ECO:0000313" key="3">
    <source>
        <dbReference type="Proteomes" id="UP000078550"/>
    </source>
</evidence>
<dbReference type="EMBL" id="FLRE01003357">
    <property type="protein sequence ID" value="SBT59419.1"/>
    <property type="molecule type" value="Genomic_DNA"/>
</dbReference>
<sequence>MKKFTHTCNEIKRATKRDTHNVYIRYKTPILQGAINIINEFSKDKNDGIPYKNLCEELSKYVKSQRKCVREEVEGMGKNLITREWNIIMSALGVTFKSKQINRLCYLDNDKDINHKKYILDLHELFRNFCIEKKARLQSTSDMDFQKCSDYLSWIEEKKREIQGRDPNYDYIRQYEEYFYIHTNCNYPWLLRGTPDITCRRRTITTAKEKKDKEKSLGDTSQTSPPVLPDSSAGPKKNISLEPRNHSKGEVVSTSDKSPDSGHEKTPAKSTSSDQNQSVNNSAQANNQILLKGTPVADNSLVSQPNENDEHKKFESFFYSRENNIDSQIVPHNVHDEFKKKFTTFRNKYLSLIQEEPIPRITTKAYKYIPPKLLPSKIFLKNLRSQGLQSNLSTQQLIPRIPSAQSYPPTILYSQQVPKLIQPIMSYVPTPKPVETRIPPFRSLLPITTNSPGTTSDYYYEFIITLNKNTYIY</sequence>
<evidence type="ECO:0000256" key="1">
    <source>
        <dbReference type="SAM" id="MobiDB-lite"/>
    </source>
</evidence>
<proteinExistence type="predicted"/>
<evidence type="ECO:0008006" key="4">
    <source>
        <dbReference type="Google" id="ProtNLM"/>
    </source>
</evidence>
<protein>
    <recommendedName>
        <fullName evidence="4">STP1 protein</fullName>
    </recommendedName>
</protein>
<dbReference type="AlphaFoldDB" id="A0A1A9ARS6"/>
<reference evidence="3" key="1">
    <citation type="submission" date="2016-05" db="EMBL/GenBank/DDBJ databases">
        <authorList>
            <person name="Naeem Raeece"/>
        </authorList>
    </citation>
    <scope>NUCLEOTIDE SEQUENCE [LARGE SCALE GENOMIC DNA]</scope>
</reference>
<organism evidence="2 3">
    <name type="scientific">Plasmodium ovale wallikeri</name>
    <dbReference type="NCBI Taxonomy" id="864142"/>
    <lineage>
        <taxon>Eukaryota</taxon>
        <taxon>Sar</taxon>
        <taxon>Alveolata</taxon>
        <taxon>Apicomplexa</taxon>
        <taxon>Aconoidasida</taxon>
        <taxon>Haemosporida</taxon>
        <taxon>Plasmodiidae</taxon>
        <taxon>Plasmodium</taxon>
        <taxon>Plasmodium (Plasmodium)</taxon>
    </lineage>
</organism>
<dbReference type="Proteomes" id="UP000078550">
    <property type="component" value="Unassembled WGS sequence"/>
</dbReference>
<feature type="region of interest" description="Disordered" evidence="1">
    <location>
        <begin position="208"/>
        <end position="280"/>
    </location>
</feature>
<evidence type="ECO:0000313" key="2">
    <source>
        <dbReference type="EMBL" id="SBT59419.1"/>
    </source>
</evidence>